<feature type="region of interest" description="Disordered" evidence="1">
    <location>
        <begin position="19"/>
        <end position="61"/>
    </location>
</feature>
<evidence type="ECO:0000256" key="1">
    <source>
        <dbReference type="SAM" id="MobiDB-lite"/>
    </source>
</evidence>
<sequence>MDDYVCGMERMLYSVRNAGGRNPGTAGDKAADAELPGLGSTGDDVVSGPVDPARRAGSGAGATEVTLDGALDGGEVRGGCDDGVVDGDSGILVGISSSLSGDRVLLAAKGLAGVDIAVLEDDGGVAEDEVDGAVDVAVAVELALAVDVDGVLVSLKAAAVEDGEVGA</sequence>
<dbReference type="EMBL" id="JAGFBR010000005">
    <property type="protein sequence ID" value="KAH0467288.1"/>
    <property type="molecule type" value="Genomic_DNA"/>
</dbReference>
<dbReference type="Proteomes" id="UP000775213">
    <property type="component" value="Unassembled WGS sequence"/>
</dbReference>
<proteinExistence type="predicted"/>
<accession>A0AAV7HIG8</accession>
<comment type="caution">
    <text evidence="2">The sequence shown here is derived from an EMBL/GenBank/DDBJ whole genome shotgun (WGS) entry which is preliminary data.</text>
</comment>
<name>A0AAV7HIG8_DENCH</name>
<dbReference type="AlphaFoldDB" id="A0AAV7HIG8"/>
<evidence type="ECO:0000313" key="2">
    <source>
        <dbReference type="EMBL" id="KAH0467288.1"/>
    </source>
</evidence>
<protein>
    <submittedName>
        <fullName evidence="2">Uncharacterized protein</fullName>
    </submittedName>
</protein>
<keyword evidence="3" id="KW-1185">Reference proteome</keyword>
<gene>
    <name evidence="2" type="ORF">IEQ34_004526</name>
</gene>
<reference evidence="2 3" key="1">
    <citation type="journal article" date="2021" name="Hortic Res">
        <title>Chromosome-scale assembly of the Dendrobium chrysotoxum genome enhances the understanding of orchid evolution.</title>
        <authorList>
            <person name="Zhang Y."/>
            <person name="Zhang G.Q."/>
            <person name="Zhang D."/>
            <person name="Liu X.D."/>
            <person name="Xu X.Y."/>
            <person name="Sun W.H."/>
            <person name="Yu X."/>
            <person name="Zhu X."/>
            <person name="Wang Z.W."/>
            <person name="Zhao X."/>
            <person name="Zhong W.Y."/>
            <person name="Chen H."/>
            <person name="Yin W.L."/>
            <person name="Huang T."/>
            <person name="Niu S.C."/>
            <person name="Liu Z.J."/>
        </authorList>
    </citation>
    <scope>NUCLEOTIDE SEQUENCE [LARGE SCALE GENOMIC DNA]</scope>
    <source>
        <strain evidence="2">Lindl</strain>
    </source>
</reference>
<organism evidence="2 3">
    <name type="scientific">Dendrobium chrysotoxum</name>
    <name type="common">Orchid</name>
    <dbReference type="NCBI Taxonomy" id="161865"/>
    <lineage>
        <taxon>Eukaryota</taxon>
        <taxon>Viridiplantae</taxon>
        <taxon>Streptophyta</taxon>
        <taxon>Embryophyta</taxon>
        <taxon>Tracheophyta</taxon>
        <taxon>Spermatophyta</taxon>
        <taxon>Magnoliopsida</taxon>
        <taxon>Liliopsida</taxon>
        <taxon>Asparagales</taxon>
        <taxon>Orchidaceae</taxon>
        <taxon>Epidendroideae</taxon>
        <taxon>Malaxideae</taxon>
        <taxon>Dendrobiinae</taxon>
        <taxon>Dendrobium</taxon>
    </lineage>
</organism>
<evidence type="ECO:0000313" key="3">
    <source>
        <dbReference type="Proteomes" id="UP000775213"/>
    </source>
</evidence>